<dbReference type="EMBL" id="CP018082">
    <property type="protein sequence ID" value="APE33878.1"/>
    <property type="molecule type" value="Genomic_DNA"/>
</dbReference>
<feature type="transmembrane region" description="Helical" evidence="2">
    <location>
        <begin position="257"/>
        <end position="279"/>
    </location>
</feature>
<keyword evidence="2" id="KW-0812">Transmembrane</keyword>
<keyword evidence="2" id="KW-1133">Transmembrane helix</keyword>
<keyword evidence="2" id="KW-0472">Membrane</keyword>
<feature type="transmembrane region" description="Helical" evidence="2">
    <location>
        <begin position="168"/>
        <end position="188"/>
    </location>
</feature>
<evidence type="ECO:0000313" key="4">
    <source>
        <dbReference type="Proteomes" id="UP000183810"/>
    </source>
</evidence>
<accession>A0A1J0VPD1</accession>
<sequence>MTLRKPTDPPILPTTLAEQQYEPKSVPKRDITWSLATGKPIPHGWLPQVLALVGEQRRIGVTRDPATFSQMEALVLSKGMLGAEEARDRGADQLGDLVDRAATIKGEIDTVRAQIAQMDAQPLTGMNGDIITTRSAGDRMIVVSAIVTEERDAGSVKHRRVPVWAHRFATWAPLADFFVLLYFLAQVFNVDLAGLSAGDGRAWGESLIGFITSIVFALLGTAAVAVGLKFIGHDLKGYKDEHGHVEFPEGQARSIPLLFVGLASLLAIGAGIVMAYRLVSDSVAAGGSITGAVVLGVFFAVVVIVVNVVVVATRFRDGSLQTDEIGHLATQLAPIQKLRVDSQRRIDSLTTQLPPLMLKAERVYAATLARMGTPLKGADQVRLLARSYHQGCGAEATFSTQHNADSNLLAPQVAVDYSVLNHLLGRLGELVAESETSTEGATSTTTPTSTPEVPKGTSSANDEADDLGGEW</sequence>
<dbReference type="Proteomes" id="UP000183810">
    <property type="component" value="Chromosome"/>
</dbReference>
<keyword evidence="4" id="KW-1185">Reference proteome</keyword>
<reference evidence="3" key="1">
    <citation type="submission" date="2016-11" db="EMBL/GenBank/DDBJ databases">
        <authorList>
            <person name="Jaros S."/>
            <person name="Januszkiewicz K."/>
            <person name="Wedrychowicz H."/>
        </authorList>
    </citation>
    <scope>NUCLEOTIDE SEQUENCE [LARGE SCALE GENOMIC DNA]</scope>
    <source>
        <strain evidence="3">Y48</strain>
    </source>
</reference>
<feature type="transmembrane region" description="Helical" evidence="2">
    <location>
        <begin position="208"/>
        <end position="231"/>
    </location>
</feature>
<protein>
    <submittedName>
        <fullName evidence="3">Uncharacterized protein</fullName>
    </submittedName>
</protein>
<organism evidence="3 4">
    <name type="scientific">Nocardia mangyaensis</name>
    <dbReference type="NCBI Taxonomy" id="2213200"/>
    <lineage>
        <taxon>Bacteria</taxon>
        <taxon>Bacillati</taxon>
        <taxon>Actinomycetota</taxon>
        <taxon>Actinomycetes</taxon>
        <taxon>Mycobacteriales</taxon>
        <taxon>Nocardiaceae</taxon>
        <taxon>Nocardia</taxon>
    </lineage>
</organism>
<feature type="region of interest" description="Disordered" evidence="1">
    <location>
        <begin position="432"/>
        <end position="471"/>
    </location>
</feature>
<gene>
    <name evidence="3" type="ORF">BOX37_07730</name>
</gene>
<feature type="compositionally biased region" description="Low complexity" evidence="1">
    <location>
        <begin position="433"/>
        <end position="452"/>
    </location>
</feature>
<proteinExistence type="predicted"/>
<evidence type="ECO:0000256" key="2">
    <source>
        <dbReference type="SAM" id="Phobius"/>
    </source>
</evidence>
<feature type="compositionally biased region" description="Acidic residues" evidence="1">
    <location>
        <begin position="462"/>
        <end position="471"/>
    </location>
</feature>
<feature type="transmembrane region" description="Helical" evidence="2">
    <location>
        <begin position="291"/>
        <end position="312"/>
    </location>
</feature>
<dbReference type="KEGG" id="nsl:BOX37_07730"/>
<dbReference type="AlphaFoldDB" id="A0A1J0VPD1"/>
<evidence type="ECO:0000256" key="1">
    <source>
        <dbReference type="SAM" id="MobiDB-lite"/>
    </source>
</evidence>
<evidence type="ECO:0000313" key="3">
    <source>
        <dbReference type="EMBL" id="APE33878.1"/>
    </source>
</evidence>
<name>A0A1J0VPD1_9NOCA</name>